<accession>D5MKA6</accession>
<sequence>MAAFRIRVNHENLKFSSAHFVLFGNGQCESLHGHNYRAWVELEGSLQPSDYVMDFLAVKPLLKQICERLDHRMLLPTENEDLKIREGSSVVEVIYGAKQYSFPAEDVLLLPIHNATAELLARYICGELKTEIKNRYGGEGVVTIRVGVQESFGQEASYEEAF</sequence>
<evidence type="ECO:0000256" key="3">
    <source>
        <dbReference type="ARBA" id="ARBA00008900"/>
    </source>
</evidence>
<gene>
    <name evidence="11" type="primary">pts</name>
    <name evidence="11" type="ORF">DAMO_2655</name>
</gene>
<evidence type="ECO:0000313" key="11">
    <source>
        <dbReference type="EMBL" id="CBE69728.1"/>
    </source>
</evidence>
<evidence type="ECO:0000256" key="9">
    <source>
        <dbReference type="ARBA" id="ARBA00031449"/>
    </source>
</evidence>
<evidence type="ECO:0000256" key="5">
    <source>
        <dbReference type="ARBA" id="ARBA00018141"/>
    </source>
</evidence>
<comment type="pathway">
    <text evidence="2">Purine metabolism; 7-cyano-7-deazaguanine biosynthesis.</text>
</comment>
<keyword evidence="8" id="KW-0456">Lyase</keyword>
<comment type="cofactor">
    <cofactor evidence="1">
        <name>Zn(2+)</name>
        <dbReference type="ChEBI" id="CHEBI:29105"/>
    </cofactor>
</comment>
<evidence type="ECO:0000256" key="10">
    <source>
        <dbReference type="ARBA" id="ARBA00048807"/>
    </source>
</evidence>
<comment type="similarity">
    <text evidence="3">Belongs to the PTPS family. QueD subfamily.</text>
</comment>
<dbReference type="InterPro" id="IPR007115">
    <property type="entry name" value="6-PTP_synth/QueD"/>
</dbReference>
<evidence type="ECO:0000313" key="12">
    <source>
        <dbReference type="Proteomes" id="UP000006898"/>
    </source>
</evidence>
<dbReference type="AlphaFoldDB" id="D5MKA6"/>
<proteinExistence type="inferred from homology"/>
<reference evidence="11 12" key="1">
    <citation type="journal article" date="2010" name="Nature">
        <title>Nitrite-driven anaerobic methane oxidation by oxygenic bacteria.</title>
        <authorList>
            <person name="Ettwig K.F."/>
            <person name="Butler M.K."/>
            <person name="Le Paslier D."/>
            <person name="Pelletier E."/>
            <person name="Mangenot S."/>
            <person name="Kuypers M.M.M."/>
            <person name="Schreiber F."/>
            <person name="Dutilh B.E."/>
            <person name="Zedelius J."/>
            <person name="de Beer D."/>
            <person name="Gloerich J."/>
            <person name="Wessels H.J.C.T."/>
            <person name="van Allen T."/>
            <person name="Luesken F."/>
            <person name="Wu M."/>
            <person name="van de Pas-Schoonen K.T."/>
            <person name="Op den Camp H.J.M."/>
            <person name="Janssen-Megens E.M."/>
            <person name="Francoijs K-J."/>
            <person name="Stunnenberg H."/>
            <person name="Weissenbach J."/>
            <person name="Jetten M.S.M."/>
            <person name="Strous M."/>
        </authorList>
    </citation>
    <scope>NUCLEOTIDE SEQUENCE [LARGE SCALE GENOMIC DNA]</scope>
</reference>
<keyword evidence="7" id="KW-0862">Zinc</keyword>
<dbReference type="Gene3D" id="3.30.479.10">
    <property type="entry name" value="6-pyruvoyl tetrahydropterin synthase/QueD"/>
    <property type="match status" value="1"/>
</dbReference>
<evidence type="ECO:0000256" key="1">
    <source>
        <dbReference type="ARBA" id="ARBA00001947"/>
    </source>
</evidence>
<dbReference type="InterPro" id="IPR038418">
    <property type="entry name" value="6-PTP_synth/QueD_sf"/>
</dbReference>
<evidence type="ECO:0000256" key="2">
    <source>
        <dbReference type="ARBA" id="ARBA00005061"/>
    </source>
</evidence>
<protein>
    <recommendedName>
        <fullName evidence="5">6-carboxy-5,6,7,8-tetrahydropterin synthase</fullName>
        <ecNumber evidence="4">4.1.2.50</ecNumber>
    </recommendedName>
    <alternativeName>
        <fullName evidence="9">Queuosine biosynthesis protein QueD</fullName>
    </alternativeName>
</protein>
<dbReference type="KEGG" id="mox:DAMO_2655"/>
<dbReference type="PANTHER" id="PTHR12589:SF7">
    <property type="entry name" value="6-PYRUVOYL TETRAHYDROBIOPTERIN SYNTHASE"/>
    <property type="match status" value="1"/>
</dbReference>
<dbReference type="Proteomes" id="UP000006898">
    <property type="component" value="Chromosome"/>
</dbReference>
<comment type="catalytic activity">
    <reaction evidence="10">
        <text>7,8-dihydroneopterin 3'-triphosphate + H2O = 6-carboxy-5,6,7,8-tetrahydropterin + triphosphate + acetaldehyde + 2 H(+)</text>
        <dbReference type="Rhea" id="RHEA:27966"/>
        <dbReference type="ChEBI" id="CHEBI:15343"/>
        <dbReference type="ChEBI" id="CHEBI:15377"/>
        <dbReference type="ChEBI" id="CHEBI:15378"/>
        <dbReference type="ChEBI" id="CHEBI:18036"/>
        <dbReference type="ChEBI" id="CHEBI:58462"/>
        <dbReference type="ChEBI" id="CHEBI:61032"/>
        <dbReference type="EC" id="4.1.2.50"/>
    </reaction>
</comment>
<dbReference type="HOGENOM" id="CLU_111016_3_0_0"/>
<dbReference type="GO" id="GO:0046872">
    <property type="term" value="F:metal ion binding"/>
    <property type="evidence" value="ECO:0007669"/>
    <property type="project" value="UniProtKB-KW"/>
</dbReference>
<evidence type="ECO:0000256" key="8">
    <source>
        <dbReference type="ARBA" id="ARBA00023239"/>
    </source>
</evidence>
<keyword evidence="6" id="KW-0479">Metal-binding</keyword>
<evidence type="ECO:0000256" key="7">
    <source>
        <dbReference type="ARBA" id="ARBA00022833"/>
    </source>
</evidence>
<organism evidence="11 12">
    <name type="scientific">Methylomirabilis oxygeniifera</name>
    <dbReference type="NCBI Taxonomy" id="671143"/>
    <lineage>
        <taxon>Bacteria</taxon>
        <taxon>Candidatus Methylomirabilota</taxon>
        <taxon>Candidatus Methylomirabilia</taxon>
        <taxon>Candidatus Methylomirabilales</taxon>
        <taxon>Candidatus Methylomirabilaceae</taxon>
        <taxon>Candidatus Methylomirabilis</taxon>
    </lineage>
</organism>
<name>D5MKA6_METO1</name>
<dbReference type="EMBL" id="FP565575">
    <property type="protein sequence ID" value="CBE69728.1"/>
    <property type="molecule type" value="Genomic_DNA"/>
</dbReference>
<dbReference type="STRING" id="671143.DAMO_2655"/>
<dbReference type="EC" id="4.1.2.50" evidence="4"/>
<evidence type="ECO:0000256" key="4">
    <source>
        <dbReference type="ARBA" id="ARBA00012982"/>
    </source>
</evidence>
<dbReference type="GO" id="GO:0070497">
    <property type="term" value="F:6-carboxytetrahydropterin synthase activity"/>
    <property type="evidence" value="ECO:0007669"/>
    <property type="project" value="UniProtKB-EC"/>
</dbReference>
<dbReference type="Pfam" id="PF01242">
    <property type="entry name" value="PTPS"/>
    <property type="match status" value="1"/>
</dbReference>
<dbReference type="eggNOG" id="COG0720">
    <property type="taxonomic scope" value="Bacteria"/>
</dbReference>
<dbReference type="PANTHER" id="PTHR12589">
    <property type="entry name" value="PYRUVOYL TETRAHYDROBIOPTERIN SYNTHASE"/>
    <property type="match status" value="1"/>
</dbReference>
<dbReference type="UniPathway" id="UPA00391"/>
<dbReference type="SUPFAM" id="SSF55620">
    <property type="entry name" value="Tetrahydrobiopterin biosynthesis enzymes-like"/>
    <property type="match status" value="1"/>
</dbReference>
<evidence type="ECO:0000256" key="6">
    <source>
        <dbReference type="ARBA" id="ARBA00022723"/>
    </source>
</evidence>